<evidence type="ECO:0000313" key="2">
    <source>
        <dbReference type="Proteomes" id="UP000011599"/>
    </source>
</evidence>
<accession>L9W9J2</accession>
<comment type="caution">
    <text evidence="1">The sequence shown here is derived from an EMBL/GenBank/DDBJ whole genome shotgun (WGS) entry which is preliminary data.</text>
</comment>
<organism evidence="1 2">
    <name type="scientific">Natronorubrum tibetense GA33</name>
    <dbReference type="NCBI Taxonomy" id="1114856"/>
    <lineage>
        <taxon>Archaea</taxon>
        <taxon>Methanobacteriati</taxon>
        <taxon>Methanobacteriota</taxon>
        <taxon>Stenosarchaea group</taxon>
        <taxon>Halobacteria</taxon>
        <taxon>Halobacteriales</taxon>
        <taxon>Natrialbaceae</taxon>
        <taxon>Natronorubrum</taxon>
    </lineage>
</organism>
<dbReference type="Proteomes" id="UP000011599">
    <property type="component" value="Unassembled WGS sequence"/>
</dbReference>
<proteinExistence type="predicted"/>
<sequence length="76" mass="8329">MSGHDAITAPAPRRYRCSVLEFVIVDRPDDEPKPTDGSNDEQLITGHRRCSVRASASRLCTDPQLPNVSVGISLPR</sequence>
<keyword evidence="2" id="KW-1185">Reference proteome</keyword>
<gene>
    <name evidence="1" type="ORF">C496_02005</name>
</gene>
<evidence type="ECO:0000313" key="1">
    <source>
        <dbReference type="EMBL" id="ELY46017.1"/>
    </source>
</evidence>
<dbReference type="EMBL" id="AOHW01000005">
    <property type="protein sequence ID" value="ELY46017.1"/>
    <property type="molecule type" value="Genomic_DNA"/>
</dbReference>
<protein>
    <submittedName>
        <fullName evidence="1">Uncharacterized protein</fullName>
    </submittedName>
</protein>
<dbReference type="PATRIC" id="fig|1114856.3.peg.412"/>
<name>L9W9J2_9EURY</name>
<reference evidence="1 2" key="1">
    <citation type="journal article" date="2014" name="PLoS Genet.">
        <title>Phylogenetically driven sequencing of extremely halophilic archaea reveals strategies for static and dynamic osmo-response.</title>
        <authorList>
            <person name="Becker E.A."/>
            <person name="Seitzer P.M."/>
            <person name="Tritt A."/>
            <person name="Larsen D."/>
            <person name="Krusor M."/>
            <person name="Yao A.I."/>
            <person name="Wu D."/>
            <person name="Madern D."/>
            <person name="Eisen J.A."/>
            <person name="Darling A.E."/>
            <person name="Facciotti M.T."/>
        </authorList>
    </citation>
    <scope>NUCLEOTIDE SEQUENCE [LARGE SCALE GENOMIC DNA]</scope>
    <source>
        <strain evidence="1 2">GA33</strain>
    </source>
</reference>
<dbReference type="AlphaFoldDB" id="L9W9J2"/>